<evidence type="ECO:0000256" key="2">
    <source>
        <dbReference type="ARBA" id="ARBA00023125"/>
    </source>
</evidence>
<dbReference type="InterPro" id="IPR036388">
    <property type="entry name" value="WH-like_DNA-bd_sf"/>
</dbReference>
<dbReference type="SUPFAM" id="SSF46785">
    <property type="entry name" value="Winged helix' DNA-binding domain"/>
    <property type="match status" value="1"/>
</dbReference>
<dbReference type="PROSITE" id="PS50042">
    <property type="entry name" value="CNMP_BINDING_3"/>
    <property type="match status" value="1"/>
</dbReference>
<name>A0A4R7K145_9GAMM</name>
<dbReference type="Gene3D" id="2.60.120.10">
    <property type="entry name" value="Jelly Rolls"/>
    <property type="match status" value="1"/>
</dbReference>
<evidence type="ECO:0000259" key="4">
    <source>
        <dbReference type="PROSITE" id="PS50042"/>
    </source>
</evidence>
<dbReference type="Pfam" id="PF00027">
    <property type="entry name" value="cNMP_binding"/>
    <property type="match status" value="1"/>
</dbReference>
<dbReference type="InterPro" id="IPR014710">
    <property type="entry name" value="RmlC-like_jellyroll"/>
</dbReference>
<dbReference type="InterPro" id="IPR000595">
    <property type="entry name" value="cNMP-bd_dom"/>
</dbReference>
<dbReference type="EMBL" id="SOAX01000001">
    <property type="protein sequence ID" value="TDT44531.1"/>
    <property type="molecule type" value="Genomic_DNA"/>
</dbReference>
<dbReference type="SMART" id="SM00100">
    <property type="entry name" value="cNMP"/>
    <property type="match status" value="1"/>
</dbReference>
<dbReference type="PANTHER" id="PTHR24567:SF26">
    <property type="entry name" value="REGULATORY PROTEIN YEIL"/>
    <property type="match status" value="1"/>
</dbReference>
<keyword evidence="3" id="KW-0804">Transcription</keyword>
<dbReference type="InterPro" id="IPR050397">
    <property type="entry name" value="Env_Response_Regulators"/>
</dbReference>
<feature type="domain" description="Cyclic nucleotide-binding" evidence="4">
    <location>
        <begin position="33"/>
        <end position="154"/>
    </location>
</feature>
<evidence type="ECO:0000313" key="6">
    <source>
        <dbReference type="EMBL" id="TDT44531.1"/>
    </source>
</evidence>
<dbReference type="Gene3D" id="1.10.10.10">
    <property type="entry name" value="Winged helix-like DNA-binding domain superfamily/Winged helix DNA-binding domain"/>
    <property type="match status" value="1"/>
</dbReference>
<dbReference type="GO" id="GO:0005829">
    <property type="term" value="C:cytosol"/>
    <property type="evidence" value="ECO:0007669"/>
    <property type="project" value="TreeGrafter"/>
</dbReference>
<feature type="domain" description="HTH crp-type" evidence="5">
    <location>
        <begin position="168"/>
        <end position="238"/>
    </location>
</feature>
<dbReference type="PANTHER" id="PTHR24567">
    <property type="entry name" value="CRP FAMILY TRANSCRIPTIONAL REGULATORY PROTEIN"/>
    <property type="match status" value="1"/>
</dbReference>
<dbReference type="InterPro" id="IPR036390">
    <property type="entry name" value="WH_DNA-bd_sf"/>
</dbReference>
<keyword evidence="2" id="KW-0238">DNA-binding</keyword>
<dbReference type="Proteomes" id="UP000295830">
    <property type="component" value="Unassembled WGS sequence"/>
</dbReference>
<reference evidence="6 7" key="1">
    <citation type="submission" date="2019-03" db="EMBL/GenBank/DDBJ databases">
        <title>Genomic Encyclopedia of Type Strains, Phase IV (KMG-IV): sequencing the most valuable type-strain genomes for metagenomic binning, comparative biology and taxonomic classification.</title>
        <authorList>
            <person name="Goeker M."/>
        </authorList>
    </citation>
    <scope>NUCLEOTIDE SEQUENCE [LARGE SCALE GENOMIC DNA]</scope>
    <source>
        <strain evidence="6 7">DSM 15505</strain>
    </source>
</reference>
<dbReference type="InterPro" id="IPR012318">
    <property type="entry name" value="HTH_CRP"/>
</dbReference>
<evidence type="ECO:0000259" key="5">
    <source>
        <dbReference type="PROSITE" id="PS51063"/>
    </source>
</evidence>
<organism evidence="6 7">
    <name type="scientific">Halospina denitrificans</name>
    <dbReference type="NCBI Taxonomy" id="332522"/>
    <lineage>
        <taxon>Bacteria</taxon>
        <taxon>Pseudomonadati</taxon>
        <taxon>Pseudomonadota</taxon>
        <taxon>Gammaproteobacteria</taxon>
        <taxon>Halospina</taxon>
    </lineage>
</organism>
<sequence>MNQSIALELEPSHEVAKGLNQGSGLLMLRQHPLFQTLSQTDFECVAREVRRRELGRGEVLYEQDSSAHYFYFVVSGRARLYRLDSTGHERTLDSHGAGECFADVMIYADPARYACYAEPLRRSQFLAIPTDVYREVIARDPAYTEILLRQYAQRMYKRFHDLEVMTVRSGTERVVRYLLDFMPEDQRYDIEIELPLPQCQIATRLSMQPETLSRLLRDLAAQGLLSLERGRLHVSDRQLLEAMCR</sequence>
<evidence type="ECO:0000256" key="3">
    <source>
        <dbReference type="ARBA" id="ARBA00023163"/>
    </source>
</evidence>
<proteinExistence type="predicted"/>
<accession>A0A4R7K145</accession>
<dbReference type="GO" id="GO:0003677">
    <property type="term" value="F:DNA binding"/>
    <property type="evidence" value="ECO:0007669"/>
    <property type="project" value="UniProtKB-KW"/>
</dbReference>
<comment type="caution">
    <text evidence="6">The sequence shown here is derived from an EMBL/GenBank/DDBJ whole genome shotgun (WGS) entry which is preliminary data.</text>
</comment>
<dbReference type="RefSeq" id="WP_166645972.1">
    <property type="nucleotide sequence ID" value="NZ_SOAX01000001.1"/>
</dbReference>
<gene>
    <name evidence="6" type="ORF">DES49_0641</name>
</gene>
<dbReference type="AlphaFoldDB" id="A0A4R7K145"/>
<dbReference type="InterPro" id="IPR018490">
    <property type="entry name" value="cNMP-bd_dom_sf"/>
</dbReference>
<evidence type="ECO:0000256" key="1">
    <source>
        <dbReference type="ARBA" id="ARBA00023015"/>
    </source>
</evidence>
<dbReference type="CDD" id="cd00038">
    <property type="entry name" value="CAP_ED"/>
    <property type="match status" value="1"/>
</dbReference>
<dbReference type="SUPFAM" id="SSF51206">
    <property type="entry name" value="cAMP-binding domain-like"/>
    <property type="match status" value="1"/>
</dbReference>
<evidence type="ECO:0000313" key="7">
    <source>
        <dbReference type="Proteomes" id="UP000295830"/>
    </source>
</evidence>
<keyword evidence="1" id="KW-0805">Transcription regulation</keyword>
<dbReference type="SMART" id="SM00419">
    <property type="entry name" value="HTH_CRP"/>
    <property type="match status" value="1"/>
</dbReference>
<dbReference type="PROSITE" id="PS51063">
    <property type="entry name" value="HTH_CRP_2"/>
    <property type="match status" value="1"/>
</dbReference>
<protein>
    <submittedName>
        <fullName evidence="6">CRP-like cAMP-binding protein</fullName>
    </submittedName>
</protein>
<keyword evidence="7" id="KW-1185">Reference proteome</keyword>
<dbReference type="Pfam" id="PF13545">
    <property type="entry name" value="HTH_Crp_2"/>
    <property type="match status" value="1"/>
</dbReference>
<dbReference type="GO" id="GO:0003700">
    <property type="term" value="F:DNA-binding transcription factor activity"/>
    <property type="evidence" value="ECO:0007669"/>
    <property type="project" value="TreeGrafter"/>
</dbReference>